<name>A0A3D9ZHL3_9ACTN</name>
<dbReference type="OrthoDB" id="8479417at2"/>
<dbReference type="InterPro" id="IPR058532">
    <property type="entry name" value="YjbR/MT2646/Rv2570-like"/>
</dbReference>
<reference evidence="1 2" key="1">
    <citation type="submission" date="2018-08" db="EMBL/GenBank/DDBJ databases">
        <title>Sequencing the genomes of 1000 actinobacteria strains.</title>
        <authorList>
            <person name="Klenk H.-P."/>
        </authorList>
    </citation>
    <scope>NUCLEOTIDE SEQUENCE [LARGE SCALE GENOMIC DNA]</scope>
    <source>
        <strain evidence="1 2">DSM 44099</strain>
    </source>
</reference>
<keyword evidence="2" id="KW-1185">Reference proteome</keyword>
<evidence type="ECO:0000313" key="1">
    <source>
        <dbReference type="EMBL" id="REF96755.1"/>
    </source>
</evidence>
<organism evidence="1 2">
    <name type="scientific">Asanoa ferruginea</name>
    <dbReference type="NCBI Taxonomy" id="53367"/>
    <lineage>
        <taxon>Bacteria</taxon>
        <taxon>Bacillati</taxon>
        <taxon>Actinomycetota</taxon>
        <taxon>Actinomycetes</taxon>
        <taxon>Micromonosporales</taxon>
        <taxon>Micromonosporaceae</taxon>
        <taxon>Asanoa</taxon>
    </lineage>
</organism>
<evidence type="ECO:0000313" key="2">
    <source>
        <dbReference type="Proteomes" id="UP000256913"/>
    </source>
</evidence>
<dbReference type="Gene3D" id="3.90.1150.30">
    <property type="match status" value="1"/>
</dbReference>
<gene>
    <name evidence="1" type="ORF">DFJ67_2746</name>
</gene>
<dbReference type="EMBL" id="QUMQ01000001">
    <property type="protein sequence ID" value="REF96755.1"/>
    <property type="molecule type" value="Genomic_DNA"/>
</dbReference>
<dbReference type="RefSeq" id="WP_116068215.1">
    <property type="nucleotide sequence ID" value="NZ_BONB01000107.1"/>
</dbReference>
<dbReference type="SUPFAM" id="SSF142906">
    <property type="entry name" value="YjbR-like"/>
    <property type="match status" value="1"/>
</dbReference>
<proteinExistence type="predicted"/>
<dbReference type="AlphaFoldDB" id="A0A3D9ZHL3"/>
<comment type="caution">
    <text evidence="1">The sequence shown here is derived from an EMBL/GenBank/DDBJ whole genome shotgun (WGS) entry which is preliminary data.</text>
</comment>
<accession>A0A3D9ZHL3</accession>
<dbReference type="InterPro" id="IPR038056">
    <property type="entry name" value="YjbR-like_sf"/>
</dbReference>
<sequence>MSAPGDVPPQILDRLRPVCLGLPETYEEPAWVGVRWRIRQRTFAHVHTLDPDHPRARGKPLVVMTFRAPDDEVAAFASQGPPYFRADWGTNVVGITFSRRTDWVEVGELLTESYRIMAPKKLASRVSQPPG</sequence>
<dbReference type="Proteomes" id="UP000256913">
    <property type="component" value="Unassembled WGS sequence"/>
</dbReference>
<dbReference type="Pfam" id="PF04237">
    <property type="entry name" value="YjbR"/>
    <property type="match status" value="1"/>
</dbReference>
<protein>
    <submittedName>
        <fullName evidence="1">YjbR protein</fullName>
    </submittedName>
</protein>